<comment type="caution">
    <text evidence="2">The sequence shown here is derived from an EMBL/GenBank/DDBJ whole genome shotgun (WGS) entry which is preliminary data.</text>
</comment>
<proteinExistence type="predicted"/>
<dbReference type="Proteomes" id="UP000268823">
    <property type="component" value="Unassembled WGS sequence"/>
</dbReference>
<evidence type="ECO:0000313" key="2">
    <source>
        <dbReference type="EMBL" id="RMY92368.1"/>
    </source>
</evidence>
<dbReference type="EMBL" id="QWIR01000030">
    <property type="protein sequence ID" value="RMY92368.1"/>
    <property type="molecule type" value="Genomic_DNA"/>
</dbReference>
<protein>
    <submittedName>
        <fullName evidence="2">Uncharacterized protein</fullName>
    </submittedName>
</protein>
<dbReference type="AlphaFoldDB" id="A0A3M7FU25"/>
<feature type="region of interest" description="Disordered" evidence="1">
    <location>
        <begin position="67"/>
        <end position="107"/>
    </location>
</feature>
<gene>
    <name evidence="2" type="ORF">D0861_02509</name>
</gene>
<feature type="compositionally biased region" description="Polar residues" evidence="1">
    <location>
        <begin position="9"/>
        <end position="29"/>
    </location>
</feature>
<name>A0A3M7FU25_HORWE</name>
<accession>A0A3M7FU25</accession>
<feature type="region of interest" description="Disordered" evidence="1">
    <location>
        <begin position="1"/>
        <end position="29"/>
    </location>
</feature>
<dbReference type="OrthoDB" id="3938411at2759"/>
<evidence type="ECO:0000313" key="3">
    <source>
        <dbReference type="Proteomes" id="UP000268823"/>
    </source>
</evidence>
<organism evidence="2 3">
    <name type="scientific">Hortaea werneckii</name>
    <name type="common">Black yeast</name>
    <name type="synonym">Cladosporium werneckii</name>
    <dbReference type="NCBI Taxonomy" id="91943"/>
    <lineage>
        <taxon>Eukaryota</taxon>
        <taxon>Fungi</taxon>
        <taxon>Dikarya</taxon>
        <taxon>Ascomycota</taxon>
        <taxon>Pezizomycotina</taxon>
        <taxon>Dothideomycetes</taxon>
        <taxon>Dothideomycetidae</taxon>
        <taxon>Mycosphaerellales</taxon>
        <taxon>Teratosphaeriaceae</taxon>
        <taxon>Hortaea</taxon>
    </lineage>
</organism>
<reference evidence="2 3" key="1">
    <citation type="journal article" date="2018" name="BMC Genomics">
        <title>Genomic evidence for intraspecific hybridization in a clonal and extremely halotolerant yeast.</title>
        <authorList>
            <person name="Gostincar C."/>
            <person name="Stajich J.E."/>
            <person name="Zupancic J."/>
            <person name="Zalar P."/>
            <person name="Gunde-Cimerman N."/>
        </authorList>
    </citation>
    <scope>NUCLEOTIDE SEQUENCE [LARGE SCALE GENOMIC DNA]</scope>
    <source>
        <strain evidence="2 3">EXF-2788</strain>
    </source>
</reference>
<sequence>MQAIDLYQIENQSTNSGSDKTTEAKTQQQAGGVMGTICNIAPGVVGTTGGILGGAVSAAGGVLGSIGRGPGEGITNVANTTESTAKGAGEKINETSGAKQQGKEQAK</sequence>
<evidence type="ECO:0000256" key="1">
    <source>
        <dbReference type="SAM" id="MobiDB-lite"/>
    </source>
</evidence>